<comment type="caution">
    <text evidence="1">The sequence shown here is derived from an EMBL/GenBank/DDBJ whole genome shotgun (WGS) entry which is preliminary data.</text>
</comment>
<protein>
    <recommendedName>
        <fullName evidence="3">General transcription factor II-I repeat domain-containing protein 2</fullName>
    </recommendedName>
</protein>
<accession>A0ABD3WSB3</accession>
<evidence type="ECO:0000313" key="1">
    <source>
        <dbReference type="EMBL" id="KAL3876875.1"/>
    </source>
</evidence>
<gene>
    <name evidence="1" type="ORF">ACJMK2_034657</name>
</gene>
<dbReference type="Proteomes" id="UP001634394">
    <property type="component" value="Unassembled WGS sequence"/>
</dbReference>
<dbReference type="PANTHER" id="PTHR45913">
    <property type="entry name" value="EPM2A-INTERACTING PROTEIN 1"/>
    <property type="match status" value="1"/>
</dbReference>
<organism evidence="1 2">
    <name type="scientific">Sinanodonta woodiana</name>
    <name type="common">Chinese pond mussel</name>
    <name type="synonym">Anodonta woodiana</name>
    <dbReference type="NCBI Taxonomy" id="1069815"/>
    <lineage>
        <taxon>Eukaryota</taxon>
        <taxon>Metazoa</taxon>
        <taxon>Spiralia</taxon>
        <taxon>Lophotrochozoa</taxon>
        <taxon>Mollusca</taxon>
        <taxon>Bivalvia</taxon>
        <taxon>Autobranchia</taxon>
        <taxon>Heteroconchia</taxon>
        <taxon>Palaeoheterodonta</taxon>
        <taxon>Unionida</taxon>
        <taxon>Unionoidea</taxon>
        <taxon>Unionidae</taxon>
        <taxon>Unioninae</taxon>
        <taxon>Sinanodonta</taxon>
    </lineage>
</organism>
<dbReference type="EMBL" id="JBJQND010000005">
    <property type="protein sequence ID" value="KAL3876875.1"/>
    <property type="molecule type" value="Genomic_DNA"/>
</dbReference>
<dbReference type="AlphaFoldDB" id="A0ABD3WSB3"/>
<keyword evidence="2" id="KW-1185">Reference proteome</keyword>
<proteinExistence type="predicted"/>
<evidence type="ECO:0000313" key="2">
    <source>
        <dbReference type="Proteomes" id="UP001634394"/>
    </source>
</evidence>
<sequence length="213" mass="24522">MTQHLNDLNLKLQGKNQLACQLANHIWTFMTKLQLLRQQAASGNFVHFPTFQSHLKKSQDIDTKVYVAKLDALVQSFNSRFHDFDQCRLLMKLFADQFSVSVDDLSAEYQLELTDLQASDELRATYRENSLLDLYRTLPDTFTNLKDNALVHTSMFGSTYCYEQAFSQMKLNKSNTRNQLTDDNLEAILPLSTSNIKPDISKLADDMQHHPSH</sequence>
<reference evidence="1 2" key="1">
    <citation type="submission" date="2024-11" db="EMBL/GenBank/DDBJ databases">
        <title>Chromosome-level genome assembly of the freshwater bivalve Anodonta woodiana.</title>
        <authorList>
            <person name="Chen X."/>
        </authorList>
    </citation>
    <scope>NUCLEOTIDE SEQUENCE [LARGE SCALE GENOMIC DNA]</scope>
    <source>
        <strain evidence="1">MN2024</strain>
        <tissue evidence="1">Gills</tissue>
    </source>
</reference>
<evidence type="ECO:0008006" key="3">
    <source>
        <dbReference type="Google" id="ProtNLM"/>
    </source>
</evidence>
<name>A0ABD3WSB3_SINWO</name>
<dbReference type="PANTHER" id="PTHR45913:SF5">
    <property type="entry name" value="GENERAL TRANSCRIPTION FACTOR II-I REPEAT DOMAIN-CONTAINING PROTEIN 2A-LIKE PROTEIN"/>
    <property type="match status" value="1"/>
</dbReference>